<reference evidence="3 4" key="1">
    <citation type="submission" date="2019-08" db="EMBL/GenBank/DDBJ databases">
        <title>Whole genome of Aphis craccivora.</title>
        <authorList>
            <person name="Voronova N.V."/>
            <person name="Shulinski R.S."/>
            <person name="Bandarenka Y.V."/>
            <person name="Zhorov D.G."/>
            <person name="Warner D."/>
        </authorList>
    </citation>
    <scope>NUCLEOTIDE SEQUENCE [LARGE SCALE GENOMIC DNA]</scope>
    <source>
        <strain evidence="3">180601</strain>
        <tissue evidence="3">Whole Body</tissue>
    </source>
</reference>
<feature type="region of interest" description="Disordered" evidence="1">
    <location>
        <begin position="78"/>
        <end position="98"/>
    </location>
</feature>
<name>A0A6G0YUK0_APHCR</name>
<gene>
    <name evidence="3" type="ORF">FWK35_00007824</name>
</gene>
<dbReference type="AlphaFoldDB" id="A0A6G0YUK0"/>
<dbReference type="Pfam" id="PF07530">
    <property type="entry name" value="PRE_C2HC"/>
    <property type="match status" value="1"/>
</dbReference>
<dbReference type="EMBL" id="VUJU01002332">
    <property type="protein sequence ID" value="KAF0761656.1"/>
    <property type="molecule type" value="Genomic_DNA"/>
</dbReference>
<feature type="compositionally biased region" description="Basic and acidic residues" evidence="1">
    <location>
        <begin position="82"/>
        <end position="96"/>
    </location>
</feature>
<feature type="domain" description="Pre-C2HC" evidence="2">
    <location>
        <begin position="110"/>
        <end position="164"/>
    </location>
</feature>
<evidence type="ECO:0000256" key="1">
    <source>
        <dbReference type="SAM" id="MobiDB-lite"/>
    </source>
</evidence>
<evidence type="ECO:0000313" key="3">
    <source>
        <dbReference type="EMBL" id="KAF0761656.1"/>
    </source>
</evidence>
<dbReference type="OrthoDB" id="6624230at2759"/>
<dbReference type="Proteomes" id="UP000478052">
    <property type="component" value="Unassembled WGS sequence"/>
</dbReference>
<proteinExistence type="predicted"/>
<protein>
    <recommendedName>
        <fullName evidence="2">Pre-C2HC domain-containing protein</fullName>
    </recommendedName>
</protein>
<sequence length="216" mass="24573">MNTRTLHIKPFDATTDWSDSFRITEPPWSYQLNLDILLSGPEWQCVRMRRGAGAGAVSMLHQIINTLLSTDNIAPTLSSTNLKDDPVNQHHTERDMGPPAPPIYIKNIVLGHSVKHIYNAKNKNEYPLPLFFEDILTQDNNKDILDIKSLLNTKVLIEKPHKKRRGPPQCHNCQSYGHTRNNCCHKPKCVKCGENHLTKVCSKDRQSPTKCILCTK</sequence>
<dbReference type="InterPro" id="IPR006579">
    <property type="entry name" value="Pre_C2HC_dom"/>
</dbReference>
<comment type="caution">
    <text evidence="3">The sequence shown here is derived from an EMBL/GenBank/DDBJ whole genome shotgun (WGS) entry which is preliminary data.</text>
</comment>
<accession>A0A6G0YUK0</accession>
<keyword evidence="4" id="KW-1185">Reference proteome</keyword>
<organism evidence="3 4">
    <name type="scientific">Aphis craccivora</name>
    <name type="common">Cowpea aphid</name>
    <dbReference type="NCBI Taxonomy" id="307492"/>
    <lineage>
        <taxon>Eukaryota</taxon>
        <taxon>Metazoa</taxon>
        <taxon>Ecdysozoa</taxon>
        <taxon>Arthropoda</taxon>
        <taxon>Hexapoda</taxon>
        <taxon>Insecta</taxon>
        <taxon>Pterygota</taxon>
        <taxon>Neoptera</taxon>
        <taxon>Paraneoptera</taxon>
        <taxon>Hemiptera</taxon>
        <taxon>Sternorrhyncha</taxon>
        <taxon>Aphidomorpha</taxon>
        <taxon>Aphidoidea</taxon>
        <taxon>Aphididae</taxon>
        <taxon>Aphidini</taxon>
        <taxon>Aphis</taxon>
        <taxon>Aphis</taxon>
    </lineage>
</organism>
<evidence type="ECO:0000259" key="2">
    <source>
        <dbReference type="Pfam" id="PF07530"/>
    </source>
</evidence>
<evidence type="ECO:0000313" key="4">
    <source>
        <dbReference type="Proteomes" id="UP000478052"/>
    </source>
</evidence>